<sequence length="131" mass="14346">MNQNQPFSKQWMFISFAIFIISEIILGGIIGHYVVGRYMSIHLRFMLQGLLNLISYFIGGFIIGLISPGIRIYEPAAGAFLSVAVMLLLTLFTPFSFLHFSLTKVLIGGGIAFFLALSGAKAGEKLAGNMH</sequence>
<feature type="transmembrane region" description="Helical" evidence="1">
    <location>
        <begin position="12"/>
        <end position="35"/>
    </location>
</feature>
<evidence type="ECO:0000256" key="1">
    <source>
        <dbReference type="SAM" id="Phobius"/>
    </source>
</evidence>
<comment type="caution">
    <text evidence="2">The sequence shown here is derived from an EMBL/GenBank/DDBJ whole genome shotgun (WGS) entry which is preliminary data.</text>
</comment>
<feature type="transmembrane region" description="Helical" evidence="1">
    <location>
        <begin position="105"/>
        <end position="123"/>
    </location>
</feature>
<feature type="transmembrane region" description="Helical" evidence="1">
    <location>
        <begin position="76"/>
        <end position="98"/>
    </location>
</feature>
<keyword evidence="1" id="KW-0812">Transmembrane</keyword>
<accession>A0AAE3SG03</accession>
<organism evidence="2 3">
    <name type="scientific">Plebeiibacterium sediminum</name>
    <dbReference type="NCBI Taxonomy" id="2992112"/>
    <lineage>
        <taxon>Bacteria</taxon>
        <taxon>Pseudomonadati</taxon>
        <taxon>Bacteroidota</taxon>
        <taxon>Bacteroidia</taxon>
        <taxon>Marinilabiliales</taxon>
        <taxon>Marinilabiliaceae</taxon>
        <taxon>Plebeiibacterium</taxon>
    </lineage>
</organism>
<proteinExistence type="predicted"/>
<gene>
    <name evidence="2" type="ORF">OM075_15175</name>
</gene>
<dbReference type="Proteomes" id="UP001209229">
    <property type="component" value="Unassembled WGS sequence"/>
</dbReference>
<dbReference type="AlphaFoldDB" id="A0AAE3SG03"/>
<feature type="transmembrane region" description="Helical" evidence="1">
    <location>
        <begin position="47"/>
        <end position="70"/>
    </location>
</feature>
<dbReference type="EMBL" id="JAPDPJ010000037">
    <property type="protein sequence ID" value="MCW3787816.1"/>
    <property type="molecule type" value="Genomic_DNA"/>
</dbReference>
<keyword evidence="1" id="KW-1133">Transmembrane helix</keyword>
<evidence type="ECO:0000313" key="3">
    <source>
        <dbReference type="Proteomes" id="UP001209229"/>
    </source>
</evidence>
<keyword evidence="1" id="KW-0472">Membrane</keyword>
<evidence type="ECO:0000313" key="2">
    <source>
        <dbReference type="EMBL" id="MCW3787816.1"/>
    </source>
</evidence>
<name>A0AAE3SG03_9BACT</name>
<protein>
    <submittedName>
        <fullName evidence="2">Uncharacterized protein</fullName>
    </submittedName>
</protein>
<reference evidence="2" key="1">
    <citation type="submission" date="2022-10" db="EMBL/GenBank/DDBJ databases">
        <authorList>
            <person name="Yu W.X."/>
        </authorList>
    </citation>
    <scope>NUCLEOTIDE SEQUENCE</scope>
    <source>
        <strain evidence="2">AAT</strain>
    </source>
</reference>
<keyword evidence="3" id="KW-1185">Reference proteome</keyword>
<dbReference type="RefSeq" id="WP_301191380.1">
    <property type="nucleotide sequence ID" value="NZ_JAPDPJ010000037.1"/>
</dbReference>